<keyword evidence="1" id="KW-0812">Transmembrane</keyword>
<protein>
    <submittedName>
        <fullName evidence="2">Uncharacterized protein</fullName>
    </submittedName>
</protein>
<comment type="caution">
    <text evidence="2">The sequence shown here is derived from an EMBL/GenBank/DDBJ whole genome shotgun (WGS) entry which is preliminary data.</text>
</comment>
<dbReference type="EMBL" id="AVPF01000014">
    <property type="protein sequence ID" value="KGX89581.1"/>
    <property type="molecule type" value="Genomic_DNA"/>
</dbReference>
<feature type="transmembrane region" description="Helical" evidence="1">
    <location>
        <begin position="34"/>
        <end position="53"/>
    </location>
</feature>
<evidence type="ECO:0000313" key="3">
    <source>
        <dbReference type="Proteomes" id="UP000030403"/>
    </source>
</evidence>
<proteinExistence type="predicted"/>
<keyword evidence="1" id="KW-0472">Membrane</keyword>
<dbReference type="Proteomes" id="UP000030403">
    <property type="component" value="Unassembled WGS sequence"/>
</dbReference>
<reference evidence="2 3" key="1">
    <citation type="submission" date="2013-08" db="EMBL/GenBank/DDBJ databases">
        <authorList>
            <person name="Huang J."/>
            <person name="Wang G."/>
        </authorList>
    </citation>
    <scope>NUCLEOTIDE SEQUENCE [LARGE SCALE GENOMIC DNA]</scope>
    <source>
        <strain evidence="2 3">BH030004</strain>
    </source>
</reference>
<gene>
    <name evidence="2" type="ORF">N783_05415</name>
</gene>
<keyword evidence="1" id="KW-1133">Transmembrane helix</keyword>
<feature type="transmembrane region" description="Helical" evidence="1">
    <location>
        <begin position="12"/>
        <end position="28"/>
    </location>
</feature>
<dbReference type="STRING" id="1385511.GCA_000425225_01197"/>
<keyword evidence="3" id="KW-1185">Reference proteome</keyword>
<sequence length="59" mass="6807">MFKRKPSLKEILFFGLVLTNIIIEILEATMDIDLFWLFSLVTVAIVILGFNIYGKSKDQ</sequence>
<evidence type="ECO:0000256" key="1">
    <source>
        <dbReference type="SAM" id="Phobius"/>
    </source>
</evidence>
<organism evidence="2 3">
    <name type="scientific">Pontibacillus marinus BH030004 = DSM 16465</name>
    <dbReference type="NCBI Taxonomy" id="1385511"/>
    <lineage>
        <taxon>Bacteria</taxon>
        <taxon>Bacillati</taxon>
        <taxon>Bacillota</taxon>
        <taxon>Bacilli</taxon>
        <taxon>Bacillales</taxon>
        <taxon>Bacillaceae</taxon>
        <taxon>Pontibacillus</taxon>
    </lineage>
</organism>
<evidence type="ECO:0000313" key="2">
    <source>
        <dbReference type="EMBL" id="KGX89581.1"/>
    </source>
</evidence>
<accession>A0A0A5G8W1</accession>
<dbReference type="AlphaFoldDB" id="A0A0A5G8W1"/>
<dbReference type="RefSeq" id="WP_027445554.1">
    <property type="nucleotide sequence ID" value="NZ_AULJ01000012.1"/>
</dbReference>
<name>A0A0A5G8W1_9BACI</name>